<keyword evidence="2" id="KW-1185">Reference proteome</keyword>
<protein>
    <submittedName>
        <fullName evidence="1">Uncharacterized protein</fullName>
    </submittedName>
</protein>
<reference evidence="2" key="1">
    <citation type="journal article" date="2020" name="Genome Biol.">
        <title>Gamete binning: chromosome-level and haplotype-resolved genome assembly enabled by high-throughput single-cell sequencing of gamete genomes.</title>
        <authorList>
            <person name="Campoy J.A."/>
            <person name="Sun H."/>
            <person name="Goel M."/>
            <person name="Jiao W.-B."/>
            <person name="Folz-Donahue K."/>
            <person name="Wang N."/>
            <person name="Rubio M."/>
            <person name="Liu C."/>
            <person name="Kukat C."/>
            <person name="Ruiz D."/>
            <person name="Huettel B."/>
            <person name="Schneeberger K."/>
        </authorList>
    </citation>
    <scope>NUCLEOTIDE SEQUENCE [LARGE SCALE GENOMIC DNA]</scope>
    <source>
        <strain evidence="2">cv. Rojo Pasion</strain>
    </source>
</reference>
<name>A0A6J5WU55_PRUAR</name>
<dbReference type="EMBL" id="CAEKKB010000003">
    <property type="protein sequence ID" value="CAB4305210.1"/>
    <property type="molecule type" value="Genomic_DNA"/>
</dbReference>
<dbReference type="AlphaFoldDB" id="A0A6J5WU55"/>
<dbReference type="Proteomes" id="UP000507245">
    <property type="component" value="Unassembled WGS sequence"/>
</dbReference>
<proteinExistence type="predicted"/>
<gene>
    <name evidence="1" type="ORF">ORAREDHAP_LOCUS23116</name>
</gene>
<sequence>MRKCFQLLAHPALRFMKLILDGEGQTRLRSFPLKAQEPCQCLNLRDVGLVLEKNSMQVFATLFAEGLANPMC</sequence>
<evidence type="ECO:0000313" key="2">
    <source>
        <dbReference type="Proteomes" id="UP000507245"/>
    </source>
</evidence>
<evidence type="ECO:0000313" key="1">
    <source>
        <dbReference type="EMBL" id="CAB4305210.1"/>
    </source>
</evidence>
<organism evidence="1 2">
    <name type="scientific">Prunus armeniaca</name>
    <name type="common">Apricot</name>
    <name type="synonym">Armeniaca vulgaris</name>
    <dbReference type="NCBI Taxonomy" id="36596"/>
    <lineage>
        <taxon>Eukaryota</taxon>
        <taxon>Viridiplantae</taxon>
        <taxon>Streptophyta</taxon>
        <taxon>Embryophyta</taxon>
        <taxon>Tracheophyta</taxon>
        <taxon>Spermatophyta</taxon>
        <taxon>Magnoliopsida</taxon>
        <taxon>eudicotyledons</taxon>
        <taxon>Gunneridae</taxon>
        <taxon>Pentapetalae</taxon>
        <taxon>rosids</taxon>
        <taxon>fabids</taxon>
        <taxon>Rosales</taxon>
        <taxon>Rosaceae</taxon>
        <taxon>Amygdaloideae</taxon>
        <taxon>Amygdaleae</taxon>
        <taxon>Prunus</taxon>
    </lineage>
</organism>
<accession>A0A6J5WU55</accession>